<evidence type="ECO:0000256" key="2">
    <source>
        <dbReference type="SAM" id="SignalP"/>
    </source>
</evidence>
<dbReference type="AlphaFoldDB" id="A0A9W4CX99"/>
<evidence type="ECO:0000313" key="3">
    <source>
        <dbReference type="EMBL" id="CAD6500530.1"/>
    </source>
</evidence>
<feature type="chain" id="PRO_5040921688" evidence="2">
    <location>
        <begin position="22"/>
        <end position="139"/>
    </location>
</feature>
<feature type="region of interest" description="Disordered" evidence="1">
    <location>
        <begin position="112"/>
        <end position="139"/>
    </location>
</feature>
<dbReference type="Proteomes" id="UP000683417">
    <property type="component" value="Unassembled WGS sequence"/>
</dbReference>
<gene>
    <name evidence="3" type="ORF">BGTH12_LOCUS1888</name>
</gene>
<organism evidence="3 4">
    <name type="scientific">Blumeria graminis f. sp. triticale</name>
    <dbReference type="NCBI Taxonomy" id="1689686"/>
    <lineage>
        <taxon>Eukaryota</taxon>
        <taxon>Fungi</taxon>
        <taxon>Dikarya</taxon>
        <taxon>Ascomycota</taxon>
        <taxon>Pezizomycotina</taxon>
        <taxon>Leotiomycetes</taxon>
        <taxon>Erysiphales</taxon>
        <taxon>Erysiphaceae</taxon>
        <taxon>Blumeria</taxon>
    </lineage>
</organism>
<feature type="signal peptide" evidence="2">
    <location>
        <begin position="1"/>
        <end position="21"/>
    </location>
</feature>
<evidence type="ECO:0000256" key="1">
    <source>
        <dbReference type="SAM" id="MobiDB-lite"/>
    </source>
</evidence>
<name>A0A9W4CX99_BLUGR</name>
<comment type="caution">
    <text evidence="3">The sequence shown here is derived from an EMBL/GenBank/DDBJ whole genome shotgun (WGS) entry which is preliminary data.</text>
</comment>
<accession>A0A9W4CX99</accession>
<evidence type="ECO:0000313" key="4">
    <source>
        <dbReference type="Proteomes" id="UP000683417"/>
    </source>
</evidence>
<dbReference type="EMBL" id="CAJHIT010000004">
    <property type="protein sequence ID" value="CAD6500530.1"/>
    <property type="molecule type" value="Genomic_DNA"/>
</dbReference>
<sequence length="139" mass="15263">MKFFCLAFISTFFGLLASVHASTYYQCPSGRLILFIDIMTRAQEIYRKVKDIDTNTQPGRNTVDDITISGSVGSGDLSYTGPFVPPFKTSHKYSIFINGITTDTYLSETKGRSTGDCTLGPPETQTPPRKVSDWTSLGG</sequence>
<keyword evidence="2" id="KW-0732">Signal</keyword>
<reference evidence="3" key="1">
    <citation type="submission" date="2020-10" db="EMBL/GenBank/DDBJ databases">
        <authorList>
            <person name="Muller C M."/>
        </authorList>
    </citation>
    <scope>NUCLEOTIDE SEQUENCE</scope>
    <source>
        <strain evidence="3">THUN-12</strain>
    </source>
</reference>
<protein>
    <submittedName>
        <fullName evidence="3">BgTH12-06240</fullName>
    </submittedName>
</protein>
<proteinExistence type="predicted"/>